<dbReference type="RefSeq" id="WP_345273547.1">
    <property type="nucleotide sequence ID" value="NZ_BAABJH010000001.1"/>
</dbReference>
<proteinExistence type="predicted"/>
<dbReference type="InterPro" id="IPR052529">
    <property type="entry name" value="Bact_Transport_Assoc"/>
</dbReference>
<evidence type="ECO:0000256" key="1">
    <source>
        <dbReference type="SAM" id="Phobius"/>
    </source>
</evidence>
<reference evidence="4" key="1">
    <citation type="journal article" date="2019" name="Int. J. Syst. Evol. Microbiol.">
        <title>The Global Catalogue of Microorganisms (GCM) 10K type strain sequencing project: providing services to taxonomists for standard genome sequencing and annotation.</title>
        <authorList>
            <consortium name="The Broad Institute Genomics Platform"/>
            <consortium name="The Broad Institute Genome Sequencing Center for Infectious Disease"/>
            <person name="Wu L."/>
            <person name="Ma J."/>
        </authorList>
    </citation>
    <scope>NUCLEOTIDE SEQUENCE [LARGE SCALE GENOMIC DNA]</scope>
    <source>
        <strain evidence="4">JCM 18274</strain>
    </source>
</reference>
<feature type="transmembrane region" description="Helical" evidence="1">
    <location>
        <begin position="324"/>
        <end position="342"/>
    </location>
</feature>
<feature type="transmembrane region" description="Helical" evidence="1">
    <location>
        <begin position="119"/>
        <end position="135"/>
    </location>
</feature>
<sequence>MSNSSLDRINVVDALRGFALSGIVLIHMVEMYLANSIPKELLAMLHQQPIDTVADAFVYWTISGKFFSLFSLLFGLSFFIQMDRAAKKGADFKLKFLWRLILLAGFGFLHRLFYPGDILIIYALIGVVLISFNYLNNRMVFSIGILLFLGLGRYIAFAIWGSNPIVSPMENDMELGYLAMKNGSFMDVALASWNRLPGDINWQLTPFMGRAYLTLGYFLIGMLLGKSRWLENIGKHLKTLRMIMITSLIFYIGSVFIHLELLGGTWSVISNEYTNWPSMFMLTFFDLHCLFFTLFLATGFTLLFEKKWATKTLNILSPYGRMALTNYVMQSMLGSFIFFNWGLGLLGKLRAAEIFGLAIFILILQVALSHLWLKHFKFGPLEWLWRSLTYFKIQPIKKMIDKNY</sequence>
<accession>A0ABP9F898</accession>
<feature type="transmembrane region" description="Helical" evidence="1">
    <location>
        <begin position="140"/>
        <end position="160"/>
    </location>
</feature>
<organism evidence="3 4">
    <name type="scientific">Flaviramulus aquimarinus</name>
    <dbReference type="NCBI Taxonomy" id="1170456"/>
    <lineage>
        <taxon>Bacteria</taxon>
        <taxon>Pseudomonadati</taxon>
        <taxon>Bacteroidota</taxon>
        <taxon>Flavobacteriia</taxon>
        <taxon>Flavobacteriales</taxon>
        <taxon>Flavobacteriaceae</taxon>
        <taxon>Flaviramulus</taxon>
    </lineage>
</organism>
<feature type="transmembrane region" description="Helical" evidence="1">
    <location>
        <begin position="279"/>
        <end position="304"/>
    </location>
</feature>
<dbReference type="PANTHER" id="PTHR30590">
    <property type="entry name" value="INNER MEMBRANE PROTEIN"/>
    <property type="match status" value="1"/>
</dbReference>
<keyword evidence="1" id="KW-0812">Transmembrane</keyword>
<feature type="domain" description="DUF418" evidence="2">
    <location>
        <begin position="224"/>
        <end position="392"/>
    </location>
</feature>
<dbReference type="Pfam" id="PF04235">
    <property type="entry name" value="DUF418"/>
    <property type="match status" value="1"/>
</dbReference>
<comment type="caution">
    <text evidence="3">The sequence shown here is derived from an EMBL/GenBank/DDBJ whole genome shotgun (WGS) entry which is preliminary data.</text>
</comment>
<evidence type="ECO:0000313" key="3">
    <source>
        <dbReference type="EMBL" id="GAA4891964.1"/>
    </source>
</evidence>
<dbReference type="Proteomes" id="UP001500433">
    <property type="component" value="Unassembled WGS sequence"/>
</dbReference>
<dbReference type="InterPro" id="IPR007349">
    <property type="entry name" value="DUF418"/>
</dbReference>
<evidence type="ECO:0000313" key="4">
    <source>
        <dbReference type="Proteomes" id="UP001500433"/>
    </source>
</evidence>
<feature type="transmembrane region" description="Helical" evidence="1">
    <location>
        <begin position="239"/>
        <end position="259"/>
    </location>
</feature>
<name>A0ABP9F898_9FLAO</name>
<gene>
    <name evidence="3" type="ORF">GCM10023311_15480</name>
</gene>
<feature type="transmembrane region" description="Helical" evidence="1">
    <location>
        <begin position="96"/>
        <end position="113"/>
    </location>
</feature>
<feature type="transmembrane region" description="Helical" evidence="1">
    <location>
        <begin position="207"/>
        <end position="227"/>
    </location>
</feature>
<evidence type="ECO:0000259" key="2">
    <source>
        <dbReference type="Pfam" id="PF04235"/>
    </source>
</evidence>
<keyword evidence="4" id="KW-1185">Reference proteome</keyword>
<feature type="transmembrane region" description="Helical" evidence="1">
    <location>
        <begin position="18"/>
        <end position="37"/>
    </location>
</feature>
<protein>
    <submittedName>
        <fullName evidence="3">DUF418 domain-containing protein</fullName>
    </submittedName>
</protein>
<feature type="transmembrane region" description="Helical" evidence="1">
    <location>
        <begin position="354"/>
        <end position="373"/>
    </location>
</feature>
<dbReference type="PANTHER" id="PTHR30590:SF2">
    <property type="entry name" value="INNER MEMBRANE PROTEIN"/>
    <property type="match status" value="1"/>
</dbReference>
<dbReference type="EMBL" id="BAABJH010000001">
    <property type="protein sequence ID" value="GAA4891964.1"/>
    <property type="molecule type" value="Genomic_DNA"/>
</dbReference>
<feature type="transmembrane region" description="Helical" evidence="1">
    <location>
        <begin position="57"/>
        <end position="80"/>
    </location>
</feature>
<keyword evidence="1" id="KW-1133">Transmembrane helix</keyword>
<keyword evidence="1" id="KW-0472">Membrane</keyword>